<feature type="compositionally biased region" description="Low complexity" evidence="4">
    <location>
        <begin position="394"/>
        <end position="404"/>
    </location>
</feature>
<reference evidence="7" key="1">
    <citation type="journal article" date="2022" name="IScience">
        <title>Evolution of zygomycete secretomes and the origins of terrestrial fungal ecologies.</title>
        <authorList>
            <person name="Chang Y."/>
            <person name="Wang Y."/>
            <person name="Mondo S."/>
            <person name="Ahrendt S."/>
            <person name="Andreopoulos W."/>
            <person name="Barry K."/>
            <person name="Beard J."/>
            <person name="Benny G.L."/>
            <person name="Blankenship S."/>
            <person name="Bonito G."/>
            <person name="Cuomo C."/>
            <person name="Desiro A."/>
            <person name="Gervers K.A."/>
            <person name="Hundley H."/>
            <person name="Kuo A."/>
            <person name="LaButti K."/>
            <person name="Lang B.F."/>
            <person name="Lipzen A."/>
            <person name="O'Donnell K."/>
            <person name="Pangilinan J."/>
            <person name="Reynolds N."/>
            <person name="Sandor L."/>
            <person name="Smith M.E."/>
            <person name="Tsang A."/>
            <person name="Grigoriev I.V."/>
            <person name="Stajich J.E."/>
            <person name="Spatafora J.W."/>
        </authorList>
    </citation>
    <scope>NUCLEOTIDE SEQUENCE</scope>
    <source>
        <strain evidence="7">RSA 2281</strain>
    </source>
</reference>
<dbReference type="SUPFAM" id="SSF46785">
    <property type="entry name" value="Winged helix' DNA-binding domain"/>
    <property type="match status" value="1"/>
</dbReference>
<dbReference type="InterPro" id="IPR006910">
    <property type="entry name" value="Rad21_Rec8_N"/>
</dbReference>
<dbReference type="Proteomes" id="UP001209540">
    <property type="component" value="Unassembled WGS sequence"/>
</dbReference>
<dbReference type="Gene3D" id="1.10.10.580">
    <property type="entry name" value="Structural maintenance of chromosome 1. Chain E"/>
    <property type="match status" value="1"/>
</dbReference>
<dbReference type="InterPro" id="IPR006909">
    <property type="entry name" value="Rad21/Rec8_C_eu"/>
</dbReference>
<feature type="domain" description="Rad21/Rec8-like protein N-terminal" evidence="6">
    <location>
        <begin position="11"/>
        <end position="99"/>
    </location>
</feature>
<proteinExistence type="inferred from homology"/>
<name>A0AAD5KST0_9FUNG</name>
<dbReference type="AlphaFoldDB" id="A0AAD5KST0"/>
<comment type="caution">
    <text evidence="7">The sequence shown here is derived from an EMBL/GenBank/DDBJ whole genome shotgun (WGS) entry which is preliminary data.</text>
</comment>
<evidence type="ECO:0000259" key="5">
    <source>
        <dbReference type="Pfam" id="PF04824"/>
    </source>
</evidence>
<dbReference type="Pfam" id="PF04824">
    <property type="entry name" value="Rad21_Rec8"/>
    <property type="match status" value="1"/>
</dbReference>
<feature type="region of interest" description="Disordered" evidence="4">
    <location>
        <begin position="384"/>
        <end position="409"/>
    </location>
</feature>
<evidence type="ECO:0000256" key="3">
    <source>
        <dbReference type="ARBA" id="ARBA00023242"/>
    </source>
</evidence>
<dbReference type="InterPro" id="IPR039781">
    <property type="entry name" value="Rad21/Rec8-like"/>
</dbReference>
<dbReference type="PANTHER" id="PTHR12585">
    <property type="entry name" value="SCC1 / RAD21 FAMILY MEMBER"/>
    <property type="match status" value="1"/>
</dbReference>
<feature type="domain" description="Rad21/Rec8-like protein C-terminal eukaryotic" evidence="5">
    <location>
        <begin position="619"/>
        <end position="666"/>
    </location>
</feature>
<evidence type="ECO:0000259" key="6">
    <source>
        <dbReference type="Pfam" id="PF04825"/>
    </source>
</evidence>
<reference evidence="7" key="2">
    <citation type="submission" date="2023-02" db="EMBL/GenBank/DDBJ databases">
        <authorList>
            <consortium name="DOE Joint Genome Institute"/>
            <person name="Mondo S.J."/>
            <person name="Chang Y."/>
            <person name="Wang Y."/>
            <person name="Ahrendt S."/>
            <person name="Andreopoulos W."/>
            <person name="Barry K."/>
            <person name="Beard J."/>
            <person name="Benny G.L."/>
            <person name="Blankenship S."/>
            <person name="Bonito G."/>
            <person name="Cuomo C."/>
            <person name="Desiro A."/>
            <person name="Gervers K.A."/>
            <person name="Hundley H."/>
            <person name="Kuo A."/>
            <person name="LaButti K."/>
            <person name="Lang B.F."/>
            <person name="Lipzen A."/>
            <person name="O'Donnell K."/>
            <person name="Pangilinan J."/>
            <person name="Reynolds N."/>
            <person name="Sandor L."/>
            <person name="Smith M.W."/>
            <person name="Tsang A."/>
            <person name="Grigoriev I.V."/>
            <person name="Stajich J.E."/>
            <person name="Spatafora J.W."/>
        </authorList>
    </citation>
    <scope>NUCLEOTIDE SEQUENCE</scope>
    <source>
        <strain evidence="7">RSA 2281</strain>
    </source>
</reference>
<feature type="region of interest" description="Disordered" evidence="4">
    <location>
        <begin position="461"/>
        <end position="514"/>
    </location>
</feature>
<feature type="compositionally biased region" description="Basic and acidic residues" evidence="4">
    <location>
        <begin position="491"/>
        <end position="504"/>
    </location>
</feature>
<sequence>MKLPESRKKYAATLTPRAKRLSKREIAAVDVANICRDMLDETKDPITFPVIAALLLGAAKVLQQQSRMIYSDVLNLWSRLRPKLFESKATDSIDLPTSVAKMKKITLTELESMVDQPLSTMENYYPFVDLFDWTYVSPSFSSLSSTSVNDSISVASYISNRGQQQQQQEDKLSLQNYQQVYDYEDMDAYSFGEEQLNRMNDEYLLLPLFLEGEHRNEENNNNGSSRIHSPDLDMPVFGGGGEPATEGQQQQLANQDISIANLLIDDVDAEDRGNNHFGDNNDAQILVSIMDDQRRLLRDPFLSPLHQQTAGSRSHRSSSFAEQLGNKNPQQQYDNVANDEYFDYGDSDSPTHNGNLFASSPLHLSPHVSSRVTDDLSGLVPVTQENSDNEEETAAAAAGEQEQQQRPRRRRTVIYRLVSDSTTIVPASFYRQQESLVNRMNPHSDAMLTFTSSEIELERARHNQQTNNDDRASVPSSMDDLLNPLSSTSGVDHHRFQTSRERSGSSELLLWGSSDDEEQRRSLLSRTAINQPPFHQPPEFSRVPEDDYDYMDDYMDYSPGDGGGGNYYNDDDGDEMVFQGNDLDGTDAAKMLVHDEVDADGFLSYAQWKIAQVGGDESVISLETLLSPIAHRSEVAQTFYHLLVLASRNKLQLQQENALGTIQVYLGVPIDMVNAVTTTSSHHTVEDTE</sequence>
<evidence type="ECO:0000256" key="4">
    <source>
        <dbReference type="SAM" id="MobiDB-lite"/>
    </source>
</evidence>
<dbReference type="EMBL" id="JAIXMP010000003">
    <property type="protein sequence ID" value="KAI9275456.1"/>
    <property type="molecule type" value="Genomic_DNA"/>
</dbReference>
<dbReference type="PANTHER" id="PTHR12585:SF69">
    <property type="entry name" value="FI11703P"/>
    <property type="match status" value="1"/>
</dbReference>
<accession>A0AAD5KST0</accession>
<evidence type="ECO:0000256" key="1">
    <source>
        <dbReference type="ARBA" id="ARBA00004123"/>
    </source>
</evidence>
<keyword evidence="8" id="KW-1185">Reference proteome</keyword>
<evidence type="ECO:0000313" key="7">
    <source>
        <dbReference type="EMBL" id="KAI9275456.1"/>
    </source>
</evidence>
<protein>
    <recommendedName>
        <fullName evidence="9">Rad21/Rec8-like protein N-terminal domain-containing protein</fullName>
    </recommendedName>
</protein>
<dbReference type="InterPro" id="IPR023093">
    <property type="entry name" value="ScpA-like_C"/>
</dbReference>
<comment type="similarity">
    <text evidence="2">Belongs to the rad21 family.</text>
</comment>
<comment type="subcellular location">
    <subcellularLocation>
        <location evidence="1">Nucleus</location>
    </subcellularLocation>
</comment>
<dbReference type="Pfam" id="PF04825">
    <property type="entry name" value="Rad21_Rec8_N"/>
    <property type="match status" value="1"/>
</dbReference>
<dbReference type="GO" id="GO:0007062">
    <property type="term" value="P:sister chromatid cohesion"/>
    <property type="evidence" value="ECO:0007669"/>
    <property type="project" value="InterPro"/>
</dbReference>
<keyword evidence="3" id="KW-0539">Nucleus</keyword>
<organism evidence="7 8">
    <name type="scientific">Phascolomyces articulosus</name>
    <dbReference type="NCBI Taxonomy" id="60185"/>
    <lineage>
        <taxon>Eukaryota</taxon>
        <taxon>Fungi</taxon>
        <taxon>Fungi incertae sedis</taxon>
        <taxon>Mucoromycota</taxon>
        <taxon>Mucoromycotina</taxon>
        <taxon>Mucoromycetes</taxon>
        <taxon>Mucorales</taxon>
        <taxon>Lichtheimiaceae</taxon>
        <taxon>Phascolomyces</taxon>
    </lineage>
</organism>
<feature type="region of interest" description="Disordered" evidence="4">
    <location>
        <begin position="215"/>
        <end position="250"/>
    </location>
</feature>
<dbReference type="GO" id="GO:1990414">
    <property type="term" value="P:replication-born double-strand break repair via sister chromatid exchange"/>
    <property type="evidence" value="ECO:0007669"/>
    <property type="project" value="TreeGrafter"/>
</dbReference>
<evidence type="ECO:0000313" key="8">
    <source>
        <dbReference type="Proteomes" id="UP001209540"/>
    </source>
</evidence>
<dbReference type="GO" id="GO:0003682">
    <property type="term" value="F:chromatin binding"/>
    <property type="evidence" value="ECO:0007669"/>
    <property type="project" value="TreeGrafter"/>
</dbReference>
<dbReference type="GO" id="GO:0008278">
    <property type="term" value="C:cohesin complex"/>
    <property type="evidence" value="ECO:0007669"/>
    <property type="project" value="InterPro"/>
</dbReference>
<feature type="region of interest" description="Disordered" evidence="4">
    <location>
        <begin position="306"/>
        <end position="332"/>
    </location>
</feature>
<dbReference type="InterPro" id="IPR036390">
    <property type="entry name" value="WH_DNA-bd_sf"/>
</dbReference>
<dbReference type="GO" id="GO:0005634">
    <property type="term" value="C:nucleus"/>
    <property type="evidence" value="ECO:0007669"/>
    <property type="project" value="UniProtKB-SubCell"/>
</dbReference>
<evidence type="ECO:0000256" key="2">
    <source>
        <dbReference type="ARBA" id="ARBA00009870"/>
    </source>
</evidence>
<evidence type="ECO:0008006" key="9">
    <source>
        <dbReference type="Google" id="ProtNLM"/>
    </source>
</evidence>
<gene>
    <name evidence="7" type="ORF">BDA99DRAFT_555250</name>
</gene>